<accession>A0A0P9F982</accession>
<dbReference type="GO" id="GO:0003700">
    <property type="term" value="F:DNA-binding transcription factor activity"/>
    <property type="evidence" value="ECO:0007669"/>
    <property type="project" value="TreeGrafter"/>
</dbReference>
<sequence>MSAKPVQTLEDIARLAHVSRSTVSRALSDSPLLSQKTKERIQAIAREHHFRINVSARNLRLRNSRTVAFVAPIYSPSFLSTEDVFGLEMLGGIGSGLRVLGYDCLIIQSDPHDATWAHDYLDSGRVDGFILLASNLKPSHIQTLVENEAPFIVWGAPVAPFDYCTVTGDNSAGGRQATEHLIRTGRQQIAFLGGPEASVTIRKRFNGYAQTLQDAGRNVDPALVVYGDYSYASGIAATQRLIDQSPDLDAVFVTSDLMAVGAINAIQASGRRVPDDIAVVGYDDLSIASYTTLPLTTIRQNIPLA</sequence>
<evidence type="ECO:0000313" key="5">
    <source>
        <dbReference type="EMBL" id="KPV49023.1"/>
    </source>
</evidence>
<reference evidence="5 6" key="1">
    <citation type="submission" date="2015-09" db="EMBL/GenBank/DDBJ databases">
        <title>Draft genome sequence of Kouleothrix aurantiaca JCM 19913.</title>
        <authorList>
            <person name="Hemp J."/>
        </authorList>
    </citation>
    <scope>NUCLEOTIDE SEQUENCE [LARGE SCALE GENOMIC DNA]</scope>
    <source>
        <strain evidence="5 6">COM-B</strain>
    </source>
</reference>
<proteinExistence type="predicted"/>
<feature type="domain" description="HTH lacI-type" evidence="4">
    <location>
        <begin position="7"/>
        <end position="61"/>
    </location>
</feature>
<dbReference type="Pfam" id="PF00356">
    <property type="entry name" value="LacI"/>
    <property type="match status" value="1"/>
</dbReference>
<protein>
    <submittedName>
        <fullName evidence="5">Alanine racemase</fullName>
    </submittedName>
</protein>
<dbReference type="InterPro" id="IPR000843">
    <property type="entry name" value="HTH_LacI"/>
</dbReference>
<dbReference type="PROSITE" id="PS00356">
    <property type="entry name" value="HTH_LACI_1"/>
    <property type="match status" value="1"/>
</dbReference>
<dbReference type="SMART" id="SM00354">
    <property type="entry name" value="HTH_LACI"/>
    <property type="match status" value="1"/>
</dbReference>
<keyword evidence="2" id="KW-0238">DNA-binding</keyword>
<evidence type="ECO:0000256" key="1">
    <source>
        <dbReference type="ARBA" id="ARBA00023015"/>
    </source>
</evidence>
<dbReference type="GO" id="GO:0000976">
    <property type="term" value="F:transcription cis-regulatory region binding"/>
    <property type="evidence" value="ECO:0007669"/>
    <property type="project" value="TreeGrafter"/>
</dbReference>
<keyword evidence="6" id="KW-1185">Reference proteome</keyword>
<dbReference type="AlphaFoldDB" id="A0A0P9F982"/>
<gene>
    <name evidence="5" type="ORF">SE17_34935</name>
</gene>
<keyword evidence="1" id="KW-0805">Transcription regulation</keyword>
<keyword evidence="3" id="KW-0804">Transcription</keyword>
<dbReference type="SUPFAM" id="SSF47413">
    <property type="entry name" value="lambda repressor-like DNA-binding domains"/>
    <property type="match status" value="1"/>
</dbReference>
<dbReference type="PROSITE" id="PS50932">
    <property type="entry name" value="HTH_LACI_2"/>
    <property type="match status" value="1"/>
</dbReference>
<dbReference type="SUPFAM" id="SSF53822">
    <property type="entry name" value="Periplasmic binding protein-like I"/>
    <property type="match status" value="1"/>
</dbReference>
<dbReference type="EMBL" id="LJCR01002245">
    <property type="protein sequence ID" value="KPV49023.1"/>
    <property type="molecule type" value="Genomic_DNA"/>
</dbReference>
<evidence type="ECO:0000313" key="6">
    <source>
        <dbReference type="Proteomes" id="UP000050509"/>
    </source>
</evidence>
<dbReference type="InterPro" id="IPR028082">
    <property type="entry name" value="Peripla_BP_I"/>
</dbReference>
<dbReference type="InterPro" id="IPR001761">
    <property type="entry name" value="Peripla_BP/Lac1_sug-bd_dom"/>
</dbReference>
<dbReference type="Gene3D" id="1.10.260.40">
    <property type="entry name" value="lambda repressor-like DNA-binding domains"/>
    <property type="match status" value="1"/>
</dbReference>
<name>A0A0P9F982_9CHLR</name>
<feature type="non-terminal residue" evidence="5">
    <location>
        <position position="305"/>
    </location>
</feature>
<evidence type="ECO:0000259" key="4">
    <source>
        <dbReference type="PROSITE" id="PS50932"/>
    </source>
</evidence>
<organism evidence="5 6">
    <name type="scientific">Kouleothrix aurantiaca</name>
    <dbReference type="NCBI Taxonomy" id="186479"/>
    <lineage>
        <taxon>Bacteria</taxon>
        <taxon>Bacillati</taxon>
        <taxon>Chloroflexota</taxon>
        <taxon>Chloroflexia</taxon>
        <taxon>Chloroflexales</taxon>
        <taxon>Roseiflexineae</taxon>
        <taxon>Roseiflexaceae</taxon>
        <taxon>Kouleothrix</taxon>
    </lineage>
</organism>
<dbReference type="CDD" id="cd01392">
    <property type="entry name" value="HTH_LacI"/>
    <property type="match status" value="1"/>
</dbReference>
<comment type="caution">
    <text evidence="5">The sequence shown here is derived from an EMBL/GenBank/DDBJ whole genome shotgun (WGS) entry which is preliminary data.</text>
</comment>
<dbReference type="Proteomes" id="UP000050509">
    <property type="component" value="Unassembled WGS sequence"/>
</dbReference>
<evidence type="ECO:0000256" key="2">
    <source>
        <dbReference type="ARBA" id="ARBA00023125"/>
    </source>
</evidence>
<dbReference type="Gene3D" id="3.40.50.2300">
    <property type="match status" value="2"/>
</dbReference>
<dbReference type="Pfam" id="PF00532">
    <property type="entry name" value="Peripla_BP_1"/>
    <property type="match status" value="1"/>
</dbReference>
<dbReference type="InterPro" id="IPR010982">
    <property type="entry name" value="Lambda_DNA-bd_dom_sf"/>
</dbReference>
<dbReference type="PANTHER" id="PTHR30146">
    <property type="entry name" value="LACI-RELATED TRANSCRIPTIONAL REPRESSOR"/>
    <property type="match status" value="1"/>
</dbReference>
<dbReference type="PANTHER" id="PTHR30146:SF120">
    <property type="entry name" value="ALANINE RACEMASE"/>
    <property type="match status" value="1"/>
</dbReference>
<evidence type="ECO:0000256" key="3">
    <source>
        <dbReference type="ARBA" id="ARBA00023163"/>
    </source>
</evidence>